<dbReference type="InterPro" id="IPR050822">
    <property type="entry name" value="Cerebellin_Synaptic_Org"/>
</dbReference>
<proteinExistence type="predicted"/>
<dbReference type="PANTHER" id="PTHR22923:SF50">
    <property type="entry name" value="CEREBELLIN-2"/>
    <property type="match status" value="1"/>
</dbReference>
<dbReference type="SUPFAM" id="SSF49842">
    <property type="entry name" value="TNF-like"/>
    <property type="match status" value="1"/>
</dbReference>
<dbReference type="GO" id="GO:0099558">
    <property type="term" value="P:maintenance of synapse structure"/>
    <property type="evidence" value="ECO:0007669"/>
    <property type="project" value="TreeGrafter"/>
</dbReference>
<name>A0A8B6CRX3_MYTGA</name>
<keyword evidence="2" id="KW-0964">Secreted</keyword>
<gene>
    <name evidence="5" type="ORF">MGAL_10B044522</name>
</gene>
<evidence type="ECO:0000256" key="1">
    <source>
        <dbReference type="ARBA" id="ARBA00004613"/>
    </source>
</evidence>
<evidence type="ECO:0000313" key="6">
    <source>
        <dbReference type="Proteomes" id="UP000596742"/>
    </source>
</evidence>
<evidence type="ECO:0000256" key="2">
    <source>
        <dbReference type="ARBA" id="ARBA00022525"/>
    </source>
</evidence>
<dbReference type="PRINTS" id="PR00007">
    <property type="entry name" value="COMPLEMNTC1Q"/>
</dbReference>
<dbReference type="Gene3D" id="2.60.120.40">
    <property type="match status" value="1"/>
</dbReference>
<reference evidence="5" key="1">
    <citation type="submission" date="2018-11" db="EMBL/GenBank/DDBJ databases">
        <authorList>
            <person name="Alioto T."/>
            <person name="Alioto T."/>
        </authorList>
    </citation>
    <scope>NUCLEOTIDE SEQUENCE</scope>
</reference>
<organism evidence="5 6">
    <name type="scientific">Mytilus galloprovincialis</name>
    <name type="common">Mediterranean mussel</name>
    <dbReference type="NCBI Taxonomy" id="29158"/>
    <lineage>
        <taxon>Eukaryota</taxon>
        <taxon>Metazoa</taxon>
        <taxon>Spiralia</taxon>
        <taxon>Lophotrochozoa</taxon>
        <taxon>Mollusca</taxon>
        <taxon>Bivalvia</taxon>
        <taxon>Autobranchia</taxon>
        <taxon>Pteriomorphia</taxon>
        <taxon>Mytilida</taxon>
        <taxon>Mytiloidea</taxon>
        <taxon>Mytilidae</taxon>
        <taxon>Mytilinae</taxon>
        <taxon>Mytilus</taxon>
    </lineage>
</organism>
<dbReference type="InterPro" id="IPR008983">
    <property type="entry name" value="Tumour_necrosis_fac-like_dom"/>
</dbReference>
<comment type="caution">
    <text evidence="5">The sequence shown here is derived from an EMBL/GenBank/DDBJ whole genome shotgun (WGS) entry which is preliminary data.</text>
</comment>
<keyword evidence="6" id="KW-1185">Reference proteome</keyword>
<keyword evidence="3" id="KW-0732">Signal</keyword>
<feature type="domain" description="C1q" evidence="4">
    <location>
        <begin position="10"/>
        <end position="150"/>
    </location>
</feature>
<comment type="subcellular location">
    <subcellularLocation>
        <location evidence="1">Secreted</location>
    </subcellularLocation>
</comment>
<dbReference type="EMBL" id="UYJE01002297">
    <property type="protein sequence ID" value="VDI09529.1"/>
    <property type="molecule type" value="Genomic_DNA"/>
</dbReference>
<sequence length="150" mass="16840">MKQKRRPDRSDRSAVMFYALIKSGSVIYLNAKSTVVFESVILNIGSHYNSNDGVFVAPRKGVYLFSWTVSSAGSKYILTQLVVQNRIISNAGETDMDAVYHSASMTALCRMQKDDHAFIRTTAYGGEHAIYSYDQRPRSSFLGMLVHNEN</sequence>
<dbReference type="Pfam" id="PF00386">
    <property type="entry name" value="C1q"/>
    <property type="match status" value="1"/>
</dbReference>
<dbReference type="InterPro" id="IPR001073">
    <property type="entry name" value="C1q_dom"/>
</dbReference>
<evidence type="ECO:0000256" key="3">
    <source>
        <dbReference type="ARBA" id="ARBA00022729"/>
    </source>
</evidence>
<accession>A0A8B6CRX3</accession>
<protein>
    <recommendedName>
        <fullName evidence="4">C1q domain-containing protein</fullName>
    </recommendedName>
</protein>
<evidence type="ECO:0000313" key="5">
    <source>
        <dbReference type="EMBL" id="VDI09529.1"/>
    </source>
</evidence>
<dbReference type="Proteomes" id="UP000596742">
    <property type="component" value="Unassembled WGS sequence"/>
</dbReference>
<dbReference type="GO" id="GO:0005576">
    <property type="term" value="C:extracellular region"/>
    <property type="evidence" value="ECO:0007669"/>
    <property type="project" value="UniProtKB-SubCell"/>
</dbReference>
<dbReference type="SMART" id="SM00110">
    <property type="entry name" value="C1Q"/>
    <property type="match status" value="1"/>
</dbReference>
<dbReference type="GO" id="GO:0045202">
    <property type="term" value="C:synapse"/>
    <property type="evidence" value="ECO:0007669"/>
    <property type="project" value="TreeGrafter"/>
</dbReference>
<dbReference type="AlphaFoldDB" id="A0A8B6CRX3"/>
<dbReference type="PANTHER" id="PTHR22923">
    <property type="entry name" value="CEREBELLIN-RELATED"/>
    <property type="match status" value="1"/>
</dbReference>
<dbReference type="PROSITE" id="PS50871">
    <property type="entry name" value="C1Q"/>
    <property type="match status" value="1"/>
</dbReference>
<dbReference type="OrthoDB" id="6078182at2759"/>
<evidence type="ECO:0000259" key="4">
    <source>
        <dbReference type="PROSITE" id="PS50871"/>
    </source>
</evidence>